<dbReference type="Proteomes" id="UP000541109">
    <property type="component" value="Unassembled WGS sequence"/>
</dbReference>
<evidence type="ECO:0000313" key="3">
    <source>
        <dbReference type="Proteomes" id="UP000541109"/>
    </source>
</evidence>
<keyword evidence="2" id="KW-0808">Transferase</keyword>
<proteinExistence type="predicted"/>
<dbReference type="PANTHER" id="PTHR47237:SF1">
    <property type="entry name" value="SLL0310 PROTEIN"/>
    <property type="match status" value="1"/>
</dbReference>
<keyword evidence="3" id="KW-1185">Reference proteome</keyword>
<dbReference type="InterPro" id="IPR041496">
    <property type="entry name" value="YitH/HolE_GNAT"/>
</dbReference>
<sequence length="281" mass="31119">MRIEYRPMSKEDLALAVDWAAHEGWNPGLEDVEAFYAADPGGYLMAYANGEPAASISIVRYGESFAFLGLYITRKDLRGQGIGHGLWRHAIASLGDRTIGLDGVVEQQPNYRKSGFEYAHRNVRMSGISTADMPVDQRIATIGRGLHRTVVSHDREHFPEERENFLKEWLAPGSASRRGFAVVEDGDMKGYGTIRACRDGFKIGPLFAEGEEVADLLFRALAGSVRGQEVILDIPEPNAGAQALAERYELSPVFETARMYKGKPPKLPLERIFGITTFELG</sequence>
<dbReference type="CDD" id="cd04301">
    <property type="entry name" value="NAT_SF"/>
    <property type="match status" value="1"/>
</dbReference>
<gene>
    <name evidence="2" type="ORF">H2509_19555</name>
</gene>
<dbReference type="Gene3D" id="3.40.630.30">
    <property type="match status" value="1"/>
</dbReference>
<dbReference type="PROSITE" id="PS51186">
    <property type="entry name" value="GNAT"/>
    <property type="match status" value="1"/>
</dbReference>
<dbReference type="GO" id="GO:0016747">
    <property type="term" value="F:acyltransferase activity, transferring groups other than amino-acyl groups"/>
    <property type="evidence" value="ECO:0007669"/>
    <property type="project" value="InterPro"/>
</dbReference>
<organism evidence="2 3">
    <name type="scientific">Stappia albiluteola</name>
    <dbReference type="NCBI Taxonomy" id="2758565"/>
    <lineage>
        <taxon>Bacteria</taxon>
        <taxon>Pseudomonadati</taxon>
        <taxon>Pseudomonadota</taxon>
        <taxon>Alphaproteobacteria</taxon>
        <taxon>Hyphomicrobiales</taxon>
        <taxon>Stappiaceae</taxon>
        <taxon>Stappia</taxon>
    </lineage>
</organism>
<protein>
    <submittedName>
        <fullName evidence="2">GNAT family N-acetyltransferase</fullName>
    </submittedName>
</protein>
<feature type="domain" description="N-acetyltransferase" evidence="1">
    <location>
        <begin position="3"/>
        <end position="138"/>
    </location>
</feature>
<name>A0A839AKC1_9HYPH</name>
<dbReference type="InterPro" id="IPR052729">
    <property type="entry name" value="Acyl/Acetyltrans_Enzymes"/>
</dbReference>
<dbReference type="Pfam" id="PF18014">
    <property type="entry name" value="Acetyltransf_18"/>
    <property type="match status" value="1"/>
</dbReference>
<dbReference type="Pfam" id="PF00583">
    <property type="entry name" value="Acetyltransf_1"/>
    <property type="match status" value="1"/>
</dbReference>
<dbReference type="InterPro" id="IPR000182">
    <property type="entry name" value="GNAT_dom"/>
</dbReference>
<reference evidence="2 3" key="1">
    <citation type="submission" date="2020-07" db="EMBL/GenBank/DDBJ databases">
        <title>Stappia sp., F7233, whole genome shotgun sequencing project.</title>
        <authorList>
            <person name="Jiang S."/>
            <person name="Liu Z.W."/>
            <person name="Du Z.J."/>
        </authorList>
    </citation>
    <scope>NUCLEOTIDE SEQUENCE [LARGE SCALE GENOMIC DNA]</scope>
    <source>
        <strain evidence="2 3">F7233</strain>
    </source>
</reference>
<dbReference type="PANTHER" id="PTHR47237">
    <property type="entry name" value="SLL0310 PROTEIN"/>
    <property type="match status" value="1"/>
</dbReference>
<accession>A0A839AKC1</accession>
<dbReference type="EMBL" id="JACFXV010000067">
    <property type="protein sequence ID" value="MBA5779332.1"/>
    <property type="molecule type" value="Genomic_DNA"/>
</dbReference>
<evidence type="ECO:0000259" key="1">
    <source>
        <dbReference type="PROSITE" id="PS51186"/>
    </source>
</evidence>
<dbReference type="AlphaFoldDB" id="A0A839AKC1"/>
<dbReference type="SUPFAM" id="SSF55729">
    <property type="entry name" value="Acyl-CoA N-acyltransferases (Nat)"/>
    <property type="match status" value="1"/>
</dbReference>
<dbReference type="Gene3D" id="3.40.630.90">
    <property type="match status" value="1"/>
</dbReference>
<evidence type="ECO:0000313" key="2">
    <source>
        <dbReference type="EMBL" id="MBA5779332.1"/>
    </source>
</evidence>
<dbReference type="InterPro" id="IPR016181">
    <property type="entry name" value="Acyl_CoA_acyltransferase"/>
</dbReference>
<comment type="caution">
    <text evidence="2">The sequence shown here is derived from an EMBL/GenBank/DDBJ whole genome shotgun (WGS) entry which is preliminary data.</text>
</comment>